<gene>
    <name evidence="2" type="ORF">E0L31_22480</name>
    <name evidence="3" type="ORF">FOT62_04805</name>
</gene>
<reference evidence="3 5" key="2">
    <citation type="submission" date="2019-07" db="EMBL/GenBank/DDBJ databases">
        <title>Serratia strains were isolated from fresh produce.</title>
        <authorList>
            <person name="Cho G.-S."/>
            <person name="Stein M."/>
            <person name="Lee W."/>
            <person name="Suh S.H."/>
            <person name="Franz C.M.A.P."/>
        </authorList>
    </citation>
    <scope>NUCLEOTIDE SEQUENCE [LARGE SCALE GENOMIC DNA]</scope>
    <source>
        <strain evidence="3 5">S16</strain>
    </source>
</reference>
<dbReference type="InterPro" id="IPR014710">
    <property type="entry name" value="RmlC-like_jellyroll"/>
</dbReference>
<evidence type="ECO:0000313" key="3">
    <source>
        <dbReference type="EMBL" id="TXE37004.1"/>
    </source>
</evidence>
<dbReference type="Pfam" id="PF07883">
    <property type="entry name" value="Cupin_2"/>
    <property type="match status" value="1"/>
</dbReference>
<feature type="domain" description="Cupin type-2" evidence="1">
    <location>
        <begin position="42"/>
        <end position="114"/>
    </location>
</feature>
<sequence>MIFSTTVLAHGVEPQGQGETVKPNFSHAIPNIPGKSLTAVEVLYPAGAASASHTHAPSSFIYAYVVEGEIISQVEGQPERTYRAGESWYEDPGAHHVVSRNASKTKPAKLLAVFVVDTKDTQLTTPDSKP</sequence>
<proteinExistence type="predicted"/>
<dbReference type="InterPro" id="IPR013096">
    <property type="entry name" value="Cupin_2"/>
</dbReference>
<organism evidence="3 5">
    <name type="scientific">Serratia marcescens</name>
    <dbReference type="NCBI Taxonomy" id="615"/>
    <lineage>
        <taxon>Bacteria</taxon>
        <taxon>Pseudomonadati</taxon>
        <taxon>Pseudomonadota</taxon>
        <taxon>Gammaproteobacteria</taxon>
        <taxon>Enterobacterales</taxon>
        <taxon>Yersiniaceae</taxon>
        <taxon>Serratia</taxon>
    </lineage>
</organism>
<protein>
    <submittedName>
        <fullName evidence="3">Cupin domain-containing protein</fullName>
    </submittedName>
</protein>
<dbReference type="InterPro" id="IPR011051">
    <property type="entry name" value="RmlC_Cupin_sf"/>
</dbReference>
<dbReference type="Gene3D" id="2.60.120.10">
    <property type="entry name" value="Jelly Rolls"/>
    <property type="match status" value="1"/>
</dbReference>
<dbReference type="EMBL" id="VOUQ01000002">
    <property type="protein sequence ID" value="TXE37004.1"/>
    <property type="molecule type" value="Genomic_DNA"/>
</dbReference>
<dbReference type="Proteomes" id="UP000321126">
    <property type="component" value="Unassembled WGS sequence"/>
</dbReference>
<reference evidence="2 4" key="1">
    <citation type="submission" date="2019-03" db="EMBL/GenBank/DDBJ databases">
        <title>Serratia marcescens strain N2 draft genome.</title>
        <authorList>
            <person name="Yassin A."/>
            <person name="El-Kenawy N."/>
            <person name="Youssef N.H."/>
        </authorList>
    </citation>
    <scope>NUCLEOTIDE SEQUENCE [LARGE SCALE GENOMIC DNA]</scope>
    <source>
        <strain evidence="2 4">N2</strain>
    </source>
</reference>
<dbReference type="CDD" id="cd02234">
    <property type="entry name" value="cupin_BLR7677-like"/>
    <property type="match status" value="1"/>
</dbReference>
<evidence type="ECO:0000313" key="5">
    <source>
        <dbReference type="Proteomes" id="UP000321126"/>
    </source>
</evidence>
<dbReference type="PANTHER" id="PTHR38599">
    <property type="entry name" value="CUPIN DOMAIN PROTEIN (AFU_ORTHOLOGUE AFUA_3G13620)"/>
    <property type="match status" value="1"/>
</dbReference>
<comment type="caution">
    <text evidence="3">The sequence shown here is derived from an EMBL/GenBank/DDBJ whole genome shotgun (WGS) entry which is preliminary data.</text>
</comment>
<evidence type="ECO:0000313" key="4">
    <source>
        <dbReference type="Proteomes" id="UP000298510"/>
    </source>
</evidence>
<evidence type="ECO:0000313" key="2">
    <source>
        <dbReference type="EMBL" id="TFU68786.1"/>
    </source>
</evidence>
<dbReference type="AlphaFoldDB" id="A0A5C7CMQ6"/>
<dbReference type="PANTHER" id="PTHR38599:SF1">
    <property type="entry name" value="CUPIN DOMAIN PROTEIN (AFU_ORTHOLOGUE AFUA_3G13620)"/>
    <property type="match status" value="1"/>
</dbReference>
<evidence type="ECO:0000259" key="1">
    <source>
        <dbReference type="Pfam" id="PF07883"/>
    </source>
</evidence>
<dbReference type="SUPFAM" id="SSF51182">
    <property type="entry name" value="RmlC-like cupins"/>
    <property type="match status" value="1"/>
</dbReference>
<name>A0A5C7CMQ6_SERMA</name>
<accession>A0A5C7CMQ6</accession>
<dbReference type="EMBL" id="SPSG01003015">
    <property type="protein sequence ID" value="TFU68786.1"/>
    <property type="molecule type" value="Genomic_DNA"/>
</dbReference>